<dbReference type="CDD" id="cd00118">
    <property type="entry name" value="LysM"/>
    <property type="match status" value="1"/>
</dbReference>
<dbReference type="Gene3D" id="2.30.30.40">
    <property type="entry name" value="SH3 Domains"/>
    <property type="match status" value="1"/>
</dbReference>
<dbReference type="SMART" id="SM00257">
    <property type="entry name" value="LysM"/>
    <property type="match status" value="1"/>
</dbReference>
<evidence type="ECO:0000259" key="2">
    <source>
        <dbReference type="PROSITE" id="PS51782"/>
    </source>
</evidence>
<dbReference type="Proteomes" id="UP000286031">
    <property type="component" value="Unassembled WGS sequence"/>
</dbReference>
<evidence type="ECO:0000313" key="10">
    <source>
        <dbReference type="Proteomes" id="UP000460135"/>
    </source>
</evidence>
<evidence type="ECO:0000313" key="5">
    <source>
        <dbReference type="EMBL" id="MDC7958243.1"/>
    </source>
</evidence>
<dbReference type="Gene3D" id="3.10.350.10">
    <property type="entry name" value="LysM domain"/>
    <property type="match status" value="1"/>
</dbReference>
<evidence type="ECO:0000313" key="7">
    <source>
        <dbReference type="EMBL" id="RGX12138.1"/>
    </source>
</evidence>
<gene>
    <name evidence="7" type="ORF">DWV35_05390</name>
    <name evidence="6" type="ORF">DWX70_22515</name>
    <name evidence="3" type="ORF">F3F51_02460</name>
    <name evidence="4" type="ORF">PO240_26035</name>
    <name evidence="5" type="ORF">PQ628_08460</name>
</gene>
<dbReference type="SUPFAM" id="SSF54106">
    <property type="entry name" value="LysM domain"/>
    <property type="match status" value="1"/>
</dbReference>
<dbReference type="Proteomes" id="UP001215078">
    <property type="component" value="Unassembled WGS sequence"/>
</dbReference>
<reference evidence="3 10" key="2">
    <citation type="journal article" date="2019" name="Nat. Med.">
        <title>A library of human gut bacterial isolates paired with longitudinal multiomics data enables mechanistic microbiome research.</title>
        <authorList>
            <person name="Poyet M."/>
            <person name="Groussin M."/>
            <person name="Gibbons S.M."/>
            <person name="Avila-Pacheco J."/>
            <person name="Jiang X."/>
            <person name="Kearney S.M."/>
            <person name="Perrotta A.R."/>
            <person name="Berdy B."/>
            <person name="Zhao S."/>
            <person name="Lieberman T.D."/>
            <person name="Swanson P.K."/>
            <person name="Smith M."/>
            <person name="Roesemann S."/>
            <person name="Alexander J.E."/>
            <person name="Rich S.A."/>
            <person name="Livny J."/>
            <person name="Vlamakis H."/>
            <person name="Clish C."/>
            <person name="Bullock K."/>
            <person name="Deik A."/>
            <person name="Scott J."/>
            <person name="Pierce K.A."/>
            <person name="Xavier R.J."/>
            <person name="Alm E.J."/>
        </authorList>
    </citation>
    <scope>NUCLEOTIDE SEQUENCE [LARGE SCALE GENOMIC DNA]</scope>
    <source>
        <strain evidence="3 10">BIOML-A183</strain>
    </source>
</reference>
<dbReference type="KEGG" id="boa:Bovatus_04126"/>
<reference evidence="8 9" key="1">
    <citation type="submission" date="2018-08" db="EMBL/GenBank/DDBJ databases">
        <title>A genome reference for cultivated species of the human gut microbiota.</title>
        <authorList>
            <person name="Zou Y."/>
            <person name="Xue W."/>
            <person name="Luo G."/>
        </authorList>
    </citation>
    <scope>NUCLEOTIDE SEQUENCE [LARGE SCALE GENOMIC DNA]</scope>
    <source>
        <strain evidence="7 9">AF04-46</strain>
        <strain evidence="6 8">AF20-9LB</strain>
    </source>
</reference>
<feature type="domain" description="LysM" evidence="2">
    <location>
        <begin position="245"/>
        <end position="289"/>
    </location>
</feature>
<dbReference type="PROSITE" id="PS51781">
    <property type="entry name" value="SH3B"/>
    <property type="match status" value="1"/>
</dbReference>
<reference evidence="4" key="3">
    <citation type="submission" date="2022-10" db="EMBL/GenBank/DDBJ databases">
        <title>Human gut microbiome strain richness.</title>
        <authorList>
            <person name="Chen-Liaw A."/>
        </authorList>
    </citation>
    <scope>NUCLEOTIDE SEQUENCE</scope>
    <source>
        <strain evidence="4">F7_m1001271B151109d0_201107</strain>
        <strain evidence="5">RTP21484st1_H8_RTP21484_190118</strain>
    </source>
</reference>
<organism evidence="6 8">
    <name type="scientific">Bacteroides ovatus</name>
    <dbReference type="NCBI Taxonomy" id="28116"/>
    <lineage>
        <taxon>Bacteria</taxon>
        <taxon>Pseudomonadati</taxon>
        <taxon>Bacteroidota</taxon>
        <taxon>Bacteroidia</taxon>
        <taxon>Bacteroidales</taxon>
        <taxon>Bacteroidaceae</taxon>
        <taxon>Bacteroides</taxon>
    </lineage>
</organism>
<sequence>MEKNFILSVGMSVMFLFISSIKTVQAQQLGIGVKTELNGKVRFCNYDEAYFMPDTNTRIKVTGLEIAYDSSLNYYDIFVNVKGDKVNLHIKYSNGGEGAYIYKGIDRISKMDVVVTTKKKLSLYANNYGVNSYKEVESSVGIIIVFPKTYMISSIVPIKNKVETVNELSTQLRKGVITDSDGYTNIRKSNSVNSEIIGKIVDREVFTYWETNDNWYIVQTAKGIKGYVHKSRIKPVEERNEQKIRYYKVKNGDKIQDIAEKLGVSIDTICKLNRVKITTVLREGQALRISR</sequence>
<dbReference type="AlphaFoldDB" id="A0A395VQR5"/>
<dbReference type="EMBL" id="JAQNWR010000031">
    <property type="protein sequence ID" value="MDC2411337.1"/>
    <property type="molecule type" value="Genomic_DNA"/>
</dbReference>
<dbReference type="Proteomes" id="UP000266492">
    <property type="component" value="Unassembled WGS sequence"/>
</dbReference>
<dbReference type="EMBL" id="QRVZ01000026">
    <property type="protein sequence ID" value="RGS80163.1"/>
    <property type="molecule type" value="Genomic_DNA"/>
</dbReference>
<name>A0A395VQR5_BACOV</name>
<protein>
    <submittedName>
        <fullName evidence="6">LysM peptidoglycan-binding domain-containing protein</fullName>
    </submittedName>
    <submittedName>
        <fullName evidence="3">SH3 domain-containing protein</fullName>
    </submittedName>
</protein>
<feature type="domain" description="SH3b" evidence="1">
    <location>
        <begin position="174"/>
        <end position="237"/>
    </location>
</feature>
<dbReference type="RefSeq" id="WP_004301153.1">
    <property type="nucleotide sequence ID" value="NZ_CAKJZA010000004.1"/>
</dbReference>
<dbReference type="InterPro" id="IPR003646">
    <property type="entry name" value="SH3-like_bac-type"/>
</dbReference>
<dbReference type="Pfam" id="PF08239">
    <property type="entry name" value="SH3_3"/>
    <property type="match status" value="1"/>
</dbReference>
<dbReference type="InterPro" id="IPR036779">
    <property type="entry name" value="LysM_dom_sf"/>
</dbReference>
<dbReference type="Proteomes" id="UP000460135">
    <property type="component" value="Unassembled WGS sequence"/>
</dbReference>
<proteinExistence type="predicted"/>
<dbReference type="PROSITE" id="PS51782">
    <property type="entry name" value="LYSM"/>
    <property type="match status" value="1"/>
</dbReference>
<dbReference type="Pfam" id="PF01476">
    <property type="entry name" value="LysM"/>
    <property type="match status" value="1"/>
</dbReference>
<evidence type="ECO:0000259" key="1">
    <source>
        <dbReference type="PROSITE" id="PS51781"/>
    </source>
</evidence>
<evidence type="ECO:0000313" key="8">
    <source>
        <dbReference type="Proteomes" id="UP000266492"/>
    </source>
</evidence>
<evidence type="ECO:0000313" key="9">
    <source>
        <dbReference type="Proteomes" id="UP000286031"/>
    </source>
</evidence>
<dbReference type="EMBL" id="QSBI01000004">
    <property type="protein sequence ID" value="RGX12138.1"/>
    <property type="molecule type" value="Genomic_DNA"/>
</dbReference>
<evidence type="ECO:0000313" key="3">
    <source>
        <dbReference type="EMBL" id="KAA3808264.1"/>
    </source>
</evidence>
<dbReference type="EMBL" id="JAQQPO010000008">
    <property type="protein sequence ID" value="MDC7958243.1"/>
    <property type="molecule type" value="Genomic_DNA"/>
</dbReference>
<accession>A0A395VQR5</accession>
<dbReference type="InterPro" id="IPR018392">
    <property type="entry name" value="LysM"/>
</dbReference>
<dbReference type="GeneID" id="29454464"/>
<dbReference type="EMBL" id="VWLX01000002">
    <property type="protein sequence ID" value="KAA3808264.1"/>
    <property type="molecule type" value="Genomic_DNA"/>
</dbReference>
<dbReference type="Proteomes" id="UP001214017">
    <property type="component" value="Unassembled WGS sequence"/>
</dbReference>
<comment type="caution">
    <text evidence="6">The sequence shown here is derived from an EMBL/GenBank/DDBJ whole genome shotgun (WGS) entry which is preliminary data.</text>
</comment>
<evidence type="ECO:0000313" key="6">
    <source>
        <dbReference type="EMBL" id="RGS80163.1"/>
    </source>
</evidence>
<evidence type="ECO:0000313" key="4">
    <source>
        <dbReference type="EMBL" id="MDC2411337.1"/>
    </source>
</evidence>